<evidence type="ECO:0000259" key="2">
    <source>
        <dbReference type="PROSITE" id="PS51898"/>
    </source>
</evidence>
<dbReference type="Proteomes" id="UP001138540">
    <property type="component" value="Unassembled WGS sequence"/>
</dbReference>
<gene>
    <name evidence="3" type="ORF">HNP60_001314</name>
</gene>
<dbReference type="InterPro" id="IPR013762">
    <property type="entry name" value="Integrase-like_cat_sf"/>
</dbReference>
<dbReference type="SUPFAM" id="SSF56349">
    <property type="entry name" value="DNA breaking-rejoining enzymes"/>
    <property type="match status" value="1"/>
</dbReference>
<evidence type="ECO:0000313" key="3">
    <source>
        <dbReference type="EMBL" id="MBB5985340.1"/>
    </source>
</evidence>
<proteinExistence type="predicted"/>
<reference evidence="3 4" key="1">
    <citation type="submission" date="2020-08" db="EMBL/GenBank/DDBJ databases">
        <title>Exploring microbial biodiversity for novel pathways involved in the catabolism of aromatic compounds derived from lignin.</title>
        <authorList>
            <person name="Elkins J."/>
        </authorList>
    </citation>
    <scope>NUCLEOTIDE SEQUENCE [LARGE SCALE GENOMIC DNA]</scope>
    <source>
        <strain evidence="3 4">B1D3A</strain>
    </source>
</reference>
<dbReference type="InterPro" id="IPR011010">
    <property type="entry name" value="DNA_brk_join_enz"/>
</dbReference>
<dbReference type="Pfam" id="PF00589">
    <property type="entry name" value="Phage_integrase"/>
    <property type="match status" value="1"/>
</dbReference>
<dbReference type="EMBL" id="JACHKA010000001">
    <property type="protein sequence ID" value="MBB5985340.1"/>
    <property type="molecule type" value="Genomic_DNA"/>
</dbReference>
<dbReference type="InterPro" id="IPR002104">
    <property type="entry name" value="Integrase_catalytic"/>
</dbReference>
<keyword evidence="4" id="KW-1185">Reference proteome</keyword>
<dbReference type="RefSeq" id="WP_184151616.1">
    <property type="nucleotide sequence ID" value="NZ_JACHKA010000001.1"/>
</dbReference>
<name>A0ABR6NDI6_9SPHN</name>
<evidence type="ECO:0000256" key="1">
    <source>
        <dbReference type="ARBA" id="ARBA00023172"/>
    </source>
</evidence>
<protein>
    <submittedName>
        <fullName evidence="3">Integrase</fullName>
    </submittedName>
</protein>
<accession>A0ABR6NDI6</accession>
<sequence length="379" mass="42174">MIRGLHFVRKTNKSGITWYVYAYRGGPCILKRSGAAKPTLTRVEVAKLLEALPAGDAGTFGHLIRQWRGPPDDKASPEWQALAPGTRATWGFELDRIEEKWGKSALAVWNDFRMVARVIEWRDSRAATPRAADQGVKVLAELLRFARLRALLRINVAADVPSIYKGADRAEIIWTDADIAAYRAAADAEKGRGEPAKDILDLATCTGMRRSDLAGVTWREVSDHAIVRVALKKSRGRRRRAVIPLTDEARGLLERLRSRHRVEGVDHLLVNSHGRPWTPGSLTQAFNATRDAANGGAGIVQPGRQETGEPDRKKHLHDCRGTFVTQLCRTDLTNEEIGRIVAWSPENVDRIRRIYVDEAQVVVALAERIARASVNRAVN</sequence>
<comment type="caution">
    <text evidence="3">The sequence shown here is derived from an EMBL/GenBank/DDBJ whole genome shotgun (WGS) entry which is preliminary data.</text>
</comment>
<organism evidence="3 4">
    <name type="scientific">Sphingobium lignivorans</name>
    <dbReference type="NCBI Taxonomy" id="2735886"/>
    <lineage>
        <taxon>Bacteria</taxon>
        <taxon>Pseudomonadati</taxon>
        <taxon>Pseudomonadota</taxon>
        <taxon>Alphaproteobacteria</taxon>
        <taxon>Sphingomonadales</taxon>
        <taxon>Sphingomonadaceae</taxon>
        <taxon>Sphingobium</taxon>
    </lineage>
</organism>
<dbReference type="Gene3D" id="1.10.443.10">
    <property type="entry name" value="Intergrase catalytic core"/>
    <property type="match status" value="1"/>
</dbReference>
<evidence type="ECO:0000313" key="4">
    <source>
        <dbReference type="Proteomes" id="UP001138540"/>
    </source>
</evidence>
<dbReference type="PROSITE" id="PS51898">
    <property type="entry name" value="TYR_RECOMBINASE"/>
    <property type="match status" value="1"/>
</dbReference>
<feature type="domain" description="Tyr recombinase" evidence="2">
    <location>
        <begin position="169"/>
        <end position="370"/>
    </location>
</feature>
<keyword evidence="1" id="KW-0233">DNA recombination</keyword>